<dbReference type="AlphaFoldDB" id="A0A645CIL1"/>
<organism evidence="1">
    <name type="scientific">bioreactor metagenome</name>
    <dbReference type="NCBI Taxonomy" id="1076179"/>
    <lineage>
        <taxon>unclassified sequences</taxon>
        <taxon>metagenomes</taxon>
        <taxon>ecological metagenomes</taxon>
    </lineage>
</organism>
<name>A0A645CIL1_9ZZZZ</name>
<sequence length="71" mass="7179">MGDPAGGVRLEGGHFATLALLAALGRWQPLVQIDQLAFGRQPRSGGVFGLESGCCLVHVGVRAGVGGLPSP</sequence>
<gene>
    <name evidence="1" type="ORF">SDC9_123788</name>
</gene>
<dbReference type="EMBL" id="VSSQ01027500">
    <property type="protein sequence ID" value="MPM76789.1"/>
    <property type="molecule type" value="Genomic_DNA"/>
</dbReference>
<accession>A0A645CIL1</accession>
<protein>
    <submittedName>
        <fullName evidence="1">Uncharacterized protein</fullName>
    </submittedName>
</protein>
<proteinExistence type="predicted"/>
<evidence type="ECO:0000313" key="1">
    <source>
        <dbReference type="EMBL" id="MPM76789.1"/>
    </source>
</evidence>
<comment type="caution">
    <text evidence="1">The sequence shown here is derived from an EMBL/GenBank/DDBJ whole genome shotgun (WGS) entry which is preliminary data.</text>
</comment>
<reference evidence="1" key="1">
    <citation type="submission" date="2019-08" db="EMBL/GenBank/DDBJ databases">
        <authorList>
            <person name="Kucharzyk K."/>
            <person name="Murdoch R.W."/>
            <person name="Higgins S."/>
            <person name="Loffler F."/>
        </authorList>
    </citation>
    <scope>NUCLEOTIDE SEQUENCE</scope>
</reference>